<protein>
    <submittedName>
        <fullName evidence="4">Uncharacterized protein</fullName>
    </submittedName>
</protein>
<evidence type="ECO:0000313" key="3">
    <source>
        <dbReference type="EMBL" id="MDP1417165.1"/>
    </source>
</evidence>
<evidence type="ECO:0000313" key="5">
    <source>
        <dbReference type="Proteomes" id="UP000182110"/>
    </source>
</evidence>
<gene>
    <name evidence="2" type="ORF">BN1180_00620</name>
    <name evidence="4" type="ORF">FQP34_07090</name>
    <name evidence="3" type="ORF">Q8G35_01945</name>
</gene>
<sequence length="61" mass="7116">MNLPLIGLLISYSMALYLFSTAFYEAIKFSREKGKVNGTTFLFSFTFALIFTRITYLFHPY</sequence>
<dbReference type="Proteomes" id="UP000182110">
    <property type="component" value="Unassembled WGS sequence"/>
</dbReference>
<evidence type="ECO:0000256" key="1">
    <source>
        <dbReference type="SAM" id="Phobius"/>
    </source>
</evidence>
<keyword evidence="5" id="KW-1185">Reference proteome</keyword>
<dbReference type="eggNOG" id="ENOG5030DBA">
    <property type="taxonomic scope" value="Bacteria"/>
</dbReference>
<dbReference type="GeneID" id="56474040"/>
<feature type="transmembrane region" description="Helical" evidence="1">
    <location>
        <begin position="6"/>
        <end position="27"/>
    </location>
</feature>
<reference evidence="3" key="4">
    <citation type="submission" date="2023-07" db="EMBL/GenBank/DDBJ databases">
        <title>Murine gut Bacillus species.</title>
        <authorList>
            <person name="Gutman E."/>
            <person name="Hashuel R."/>
            <person name="Litvak Y."/>
        </authorList>
    </citation>
    <scope>NUCLEOTIDE SEQUENCE</scope>
    <source>
        <strain evidence="3">RU283</strain>
    </source>
</reference>
<reference evidence="2 5" key="1">
    <citation type="journal article" date="2014" name="Genome Announc.">
        <title>Genome Sequence of Bacillus simplex Strain P558, Isolated from a Human Fecal Sample.</title>
        <authorList>
            <person name="Croce O."/>
            <person name="Hugon P."/>
            <person name="Lagier J.C."/>
            <person name="Bibi F."/>
            <person name="Robert C."/>
            <person name="Azhar E.I."/>
            <person name="Raoult D."/>
            <person name="Fournier P.E."/>
        </authorList>
    </citation>
    <scope>NUCLEOTIDE SEQUENCE [LARGE SCALE GENOMIC DNA]</scope>
    <source>
        <strain evidence="2 5">P558</strain>
    </source>
</reference>
<evidence type="ECO:0000313" key="2">
    <source>
        <dbReference type="EMBL" id="CEG30514.1"/>
    </source>
</evidence>
<keyword evidence="1" id="KW-0812">Transmembrane</keyword>
<organism evidence="4 6">
    <name type="scientific">Peribacillus simplex</name>
    <dbReference type="NCBI Taxonomy" id="1478"/>
    <lineage>
        <taxon>Bacteria</taxon>
        <taxon>Bacillati</taxon>
        <taxon>Bacillota</taxon>
        <taxon>Bacilli</taxon>
        <taxon>Bacillales</taxon>
        <taxon>Bacillaceae</taxon>
        <taxon>Peribacillus</taxon>
    </lineage>
</organism>
<reference evidence="2" key="2">
    <citation type="submission" date="2014-10" db="EMBL/GenBank/DDBJ databases">
        <authorList>
            <person name="Urmite Genomes"/>
        </authorList>
    </citation>
    <scope>NUCLEOTIDE SEQUENCE</scope>
    <source>
        <strain evidence="2">P558</strain>
    </source>
</reference>
<evidence type="ECO:0000313" key="4">
    <source>
        <dbReference type="EMBL" id="TVX81703.1"/>
    </source>
</evidence>
<reference evidence="4 6" key="3">
    <citation type="submission" date="2019-07" db="EMBL/GenBank/DDBJ databases">
        <title>Genome assembly of Bacillus simplex strain GGC-P6A.</title>
        <authorList>
            <person name="Jennings M.E."/>
            <person name="Barton H.A."/>
        </authorList>
    </citation>
    <scope>NUCLEOTIDE SEQUENCE [LARGE SCALE GENOMIC DNA]</scope>
    <source>
        <strain evidence="4 6">GGC-P6A</strain>
    </source>
</reference>
<dbReference type="EMBL" id="JAUUTP010000001">
    <property type="protein sequence ID" value="MDP1417165.1"/>
    <property type="molecule type" value="Genomic_DNA"/>
</dbReference>
<dbReference type="Proteomes" id="UP000317770">
    <property type="component" value="Unassembled WGS sequence"/>
</dbReference>
<dbReference type="EMBL" id="CCXW01000001">
    <property type="protein sequence ID" value="CEG30514.1"/>
    <property type="molecule type" value="Genomic_DNA"/>
</dbReference>
<accession>A0A098F705</accession>
<comment type="caution">
    <text evidence="4">The sequence shown here is derived from an EMBL/GenBank/DDBJ whole genome shotgun (WGS) entry which is preliminary data.</text>
</comment>
<feature type="transmembrane region" description="Helical" evidence="1">
    <location>
        <begin position="39"/>
        <end position="58"/>
    </location>
</feature>
<dbReference type="AlphaFoldDB" id="A0A098F705"/>
<keyword evidence="1" id="KW-0472">Membrane</keyword>
<dbReference type="EMBL" id="VNKI01000003">
    <property type="protein sequence ID" value="TVX81703.1"/>
    <property type="molecule type" value="Genomic_DNA"/>
</dbReference>
<dbReference type="Proteomes" id="UP001178277">
    <property type="component" value="Unassembled WGS sequence"/>
</dbReference>
<keyword evidence="1" id="KW-1133">Transmembrane helix</keyword>
<name>A0A098F705_9BACI</name>
<evidence type="ECO:0000313" key="6">
    <source>
        <dbReference type="Proteomes" id="UP000317770"/>
    </source>
</evidence>
<proteinExistence type="predicted"/>
<dbReference type="RefSeq" id="WP_034310479.1">
    <property type="nucleotide sequence ID" value="NZ_CABIYS010000004.1"/>
</dbReference>